<evidence type="ECO:0000313" key="6">
    <source>
        <dbReference type="EMBL" id="KAF0766197.1"/>
    </source>
</evidence>
<sequence length="939" mass="108264">MSSSSARTYEWNWYSKPIINHKRRQKCTLEKCGENHPLKSSTEITSIKTKNVLVNDPLSSNITYGDDPLSRPAQLIPTDFDEIDNGCLDDIQPWSNFKQGILNSYTTSEKLSFHTFSKSLQSATIRSRLEELEEFDDQMEYSEKELYDLTQQEFVTHMDNLGKEIIEAWNNEQRVKALKIVIQCTKILSYTSPLQFYPSKFVLVTDLLDLFGDLVFKRLQSKSEIIDGHVTKLPDKFTPDMVSDAAKETCQNWFFKIASIRELIPRLYIEAAILRSYRFIKPAEQNVALLRLIKMVRGIGNPLVAWYARCYLCRIGVLTNLNINYFEECFKDILLTYKQLNNRFVCKEIQTQNMNMDKFLLLLCPALEWIVKGLSAGKDPHSLDEIVRWCTLQNLHGLLINTIIITFPGNYLSMKAEYLINLIAKWEYDVFPQTLVIQNLGMSLRGHLVPNASNVFREAWKMVNKVKDSERFMACAEAWIYFIVKHFKNKEISVFMDDITRHLSNRVGIERFHTQLHNILQHLLNYIEDFEDTFHMNYLLPYLDMFGSDTNKSMRCKIVLEAYRTRGENVESSDPVINDCLMYMCKILHDSVDSLTVEDEVRQISRLIACFIFRVDYGNDLEKYLNFYMEARGAFIRLDYVQSALVQCVNKLMVLSVSNSRALVKNSFARACSAYCYITIPSITSPLVKLQLYILTGQTSLLNGCLGQADACLKAASMVVSDFPATLEVDGLIIDAEPILVSYIKQMLSILLVVPDCPDLEVLHQVKLLIRAIRQYSWTDPMQPHVLYLYVLDILATATLDTYPYRIPDGKYILDSNDVLYGREPQFVADVDSICTVVLDNILERLYSLVDKPNSQAKLAFELLLHVVVRADLNEIQMATLAVNLWKLSKKNKTVMDSKIEEKMMSYIIEFCENEDDEIYHKFINKITGKPIGSSIKKE</sequence>
<evidence type="ECO:0000256" key="2">
    <source>
        <dbReference type="ARBA" id="ARBA00010704"/>
    </source>
</evidence>
<evidence type="ECO:0000256" key="4">
    <source>
        <dbReference type="ARBA" id="ARBA00022753"/>
    </source>
</evidence>
<dbReference type="InterPro" id="IPR029705">
    <property type="entry name" value="VPS35L"/>
</dbReference>
<dbReference type="EMBL" id="VUJU01001244">
    <property type="protein sequence ID" value="KAF0766197.1"/>
    <property type="molecule type" value="Genomic_DNA"/>
</dbReference>
<dbReference type="PANTHER" id="PTHR13673:SF0">
    <property type="entry name" value="VPS35 ENDOSOMAL PROTEIN-SORTING FACTOR-LIKE"/>
    <property type="match status" value="1"/>
</dbReference>
<dbReference type="GO" id="GO:0015031">
    <property type="term" value="P:protein transport"/>
    <property type="evidence" value="ECO:0007669"/>
    <property type="project" value="UniProtKB-KW"/>
</dbReference>
<name>A0A6G0Z632_APHCR</name>
<dbReference type="PANTHER" id="PTHR13673">
    <property type="entry name" value="ESOPHAGEAL CANCER ASSOCIATED PROTEIN"/>
    <property type="match status" value="1"/>
</dbReference>
<dbReference type="OrthoDB" id="1734063at2759"/>
<evidence type="ECO:0000256" key="5">
    <source>
        <dbReference type="ARBA" id="ARBA00022927"/>
    </source>
</evidence>
<evidence type="ECO:0000256" key="1">
    <source>
        <dbReference type="ARBA" id="ARBA00004177"/>
    </source>
</evidence>
<comment type="caution">
    <text evidence="6">The sequence shown here is derived from an EMBL/GenBank/DDBJ whole genome shotgun (WGS) entry which is preliminary data.</text>
</comment>
<keyword evidence="5" id="KW-0653">Protein transport</keyword>
<evidence type="ECO:0000256" key="3">
    <source>
        <dbReference type="ARBA" id="ARBA00022448"/>
    </source>
</evidence>
<keyword evidence="4" id="KW-0967">Endosome</keyword>
<comment type="subcellular location">
    <subcellularLocation>
        <location evidence="1">Endosome</location>
    </subcellularLocation>
</comment>
<dbReference type="AlphaFoldDB" id="A0A6G0Z632"/>
<reference evidence="6 7" key="1">
    <citation type="submission" date="2019-08" db="EMBL/GenBank/DDBJ databases">
        <title>Whole genome of Aphis craccivora.</title>
        <authorList>
            <person name="Voronova N.V."/>
            <person name="Shulinski R.S."/>
            <person name="Bandarenka Y.V."/>
            <person name="Zhorov D.G."/>
            <person name="Warner D."/>
        </authorList>
    </citation>
    <scope>NUCLEOTIDE SEQUENCE [LARGE SCALE GENOMIC DNA]</scope>
    <source>
        <strain evidence="6">180601</strain>
        <tissue evidence="6">Whole Body</tissue>
    </source>
</reference>
<evidence type="ECO:0000313" key="7">
    <source>
        <dbReference type="Proteomes" id="UP000478052"/>
    </source>
</evidence>
<dbReference type="GO" id="GO:0032456">
    <property type="term" value="P:endocytic recycling"/>
    <property type="evidence" value="ECO:0007669"/>
    <property type="project" value="InterPro"/>
</dbReference>
<proteinExistence type="inferred from homology"/>
<dbReference type="Proteomes" id="UP000478052">
    <property type="component" value="Unassembled WGS sequence"/>
</dbReference>
<dbReference type="GO" id="GO:0005768">
    <property type="term" value="C:endosome"/>
    <property type="evidence" value="ECO:0007669"/>
    <property type="project" value="UniProtKB-SubCell"/>
</dbReference>
<gene>
    <name evidence="6" type="ORF">FWK35_00011485</name>
</gene>
<keyword evidence="7" id="KW-1185">Reference proteome</keyword>
<accession>A0A6G0Z632</accession>
<keyword evidence="3" id="KW-0813">Transport</keyword>
<protein>
    <submittedName>
        <fullName evidence="6">UPF0505 protein</fullName>
    </submittedName>
</protein>
<comment type="similarity">
    <text evidence="2">Belongs to the VPS35L family.</text>
</comment>
<organism evidence="6 7">
    <name type="scientific">Aphis craccivora</name>
    <name type="common">Cowpea aphid</name>
    <dbReference type="NCBI Taxonomy" id="307492"/>
    <lineage>
        <taxon>Eukaryota</taxon>
        <taxon>Metazoa</taxon>
        <taxon>Ecdysozoa</taxon>
        <taxon>Arthropoda</taxon>
        <taxon>Hexapoda</taxon>
        <taxon>Insecta</taxon>
        <taxon>Pterygota</taxon>
        <taxon>Neoptera</taxon>
        <taxon>Paraneoptera</taxon>
        <taxon>Hemiptera</taxon>
        <taxon>Sternorrhyncha</taxon>
        <taxon>Aphidomorpha</taxon>
        <taxon>Aphidoidea</taxon>
        <taxon>Aphididae</taxon>
        <taxon>Aphidini</taxon>
        <taxon>Aphis</taxon>
        <taxon>Aphis</taxon>
    </lineage>
</organism>